<dbReference type="PANTHER" id="PTHR34655">
    <property type="entry name" value="CONSERVED WITHIN P. AEROPHILUM"/>
    <property type="match status" value="1"/>
</dbReference>
<accession>A0A644VPP1</accession>
<organism evidence="1">
    <name type="scientific">bioreactor metagenome</name>
    <dbReference type="NCBI Taxonomy" id="1076179"/>
    <lineage>
        <taxon>unclassified sequences</taxon>
        <taxon>metagenomes</taxon>
        <taxon>ecological metagenomes</taxon>
    </lineage>
</organism>
<dbReference type="PANTHER" id="PTHR34655:SF1">
    <property type="match status" value="1"/>
</dbReference>
<sequence>MGKMVIGLSSGSIDKLVGAGVIMSGAAAADMDIEVYVLLTAARAFIKGNEDLDDSYVEYPHLKEEMKAKFSELKMNSWIESIRQVKEMANVKIFICSLAGKMWDGNKIEDYNDLVDGFTGIFQYVEAANEADLHMNL</sequence>
<comment type="caution">
    <text evidence="1">The sequence shown here is derived from an EMBL/GenBank/DDBJ whole genome shotgun (WGS) entry which is preliminary data.</text>
</comment>
<dbReference type="EMBL" id="VSSQ01000389">
    <property type="protein sequence ID" value="MPL93359.1"/>
    <property type="molecule type" value="Genomic_DNA"/>
</dbReference>
<reference evidence="1" key="1">
    <citation type="submission" date="2019-08" db="EMBL/GenBank/DDBJ databases">
        <authorList>
            <person name="Kucharzyk K."/>
            <person name="Murdoch R.W."/>
            <person name="Higgins S."/>
            <person name="Loffler F."/>
        </authorList>
    </citation>
    <scope>NUCLEOTIDE SEQUENCE</scope>
</reference>
<protein>
    <recommendedName>
        <fullName evidence="2">Peroxiredoxin</fullName>
    </recommendedName>
</protein>
<dbReference type="SUPFAM" id="SSF75169">
    <property type="entry name" value="DsrEFH-like"/>
    <property type="match status" value="1"/>
</dbReference>
<dbReference type="AlphaFoldDB" id="A0A644VPP1"/>
<dbReference type="InterPro" id="IPR027396">
    <property type="entry name" value="DsrEFH-like"/>
</dbReference>
<dbReference type="Gene3D" id="3.40.1260.10">
    <property type="entry name" value="DsrEFH-like"/>
    <property type="match status" value="1"/>
</dbReference>
<proteinExistence type="predicted"/>
<gene>
    <name evidence="1" type="ORF">SDC9_39485</name>
</gene>
<evidence type="ECO:0008006" key="2">
    <source>
        <dbReference type="Google" id="ProtNLM"/>
    </source>
</evidence>
<evidence type="ECO:0000313" key="1">
    <source>
        <dbReference type="EMBL" id="MPL93359.1"/>
    </source>
</evidence>
<name>A0A644VPP1_9ZZZZ</name>